<protein>
    <submittedName>
        <fullName evidence="1">Uncharacterized protein</fullName>
    </submittedName>
</protein>
<dbReference type="AlphaFoldDB" id="B8CZ15"/>
<dbReference type="STRING" id="373903.Hore_17850"/>
<proteinExistence type="predicted"/>
<keyword evidence="2" id="KW-1185">Reference proteome</keyword>
<evidence type="ECO:0000313" key="1">
    <source>
        <dbReference type="EMBL" id="ACL70534.1"/>
    </source>
</evidence>
<dbReference type="EMBL" id="CP001098">
    <property type="protein sequence ID" value="ACL70534.1"/>
    <property type="molecule type" value="Genomic_DNA"/>
</dbReference>
<gene>
    <name evidence="1" type="ordered locus">Hore_17850</name>
</gene>
<name>B8CZ15_HALOH</name>
<sequence length="36" mass="4382">MKLYWSLKVKYKYKDTINRGKGLKPLPHKKLIHLEN</sequence>
<evidence type="ECO:0000313" key="2">
    <source>
        <dbReference type="Proteomes" id="UP000000719"/>
    </source>
</evidence>
<dbReference type="HOGENOM" id="CLU_3356535_0_0_9"/>
<reference evidence="1 2" key="1">
    <citation type="journal article" date="2009" name="PLoS ONE">
        <title>Genome analysis of the anaerobic thermohalophilic bacterium Halothermothrix orenii.</title>
        <authorList>
            <person name="Mavromatis K."/>
            <person name="Ivanova N."/>
            <person name="Anderson I."/>
            <person name="Lykidis A."/>
            <person name="Hooper S.D."/>
            <person name="Sun H."/>
            <person name="Kunin V."/>
            <person name="Lapidus A."/>
            <person name="Hugenholtz P."/>
            <person name="Patel B."/>
            <person name="Kyrpides N.C."/>
        </authorList>
    </citation>
    <scope>NUCLEOTIDE SEQUENCE [LARGE SCALE GENOMIC DNA]</scope>
    <source>
        <strain evidence="2">H 168 / OCM 544 / DSM 9562</strain>
    </source>
</reference>
<accession>B8CZ15</accession>
<dbReference type="Proteomes" id="UP000000719">
    <property type="component" value="Chromosome"/>
</dbReference>
<dbReference type="KEGG" id="hor:Hore_17850"/>
<organism evidence="1 2">
    <name type="scientific">Halothermothrix orenii (strain H 168 / OCM 544 / DSM 9562)</name>
    <dbReference type="NCBI Taxonomy" id="373903"/>
    <lineage>
        <taxon>Bacteria</taxon>
        <taxon>Bacillati</taxon>
        <taxon>Bacillota</taxon>
        <taxon>Clostridia</taxon>
        <taxon>Halanaerobiales</taxon>
        <taxon>Halothermotrichaceae</taxon>
        <taxon>Halothermothrix</taxon>
    </lineage>
</organism>